<protein>
    <submittedName>
        <fullName evidence="3">Uncharacterized protein</fullName>
    </submittedName>
</protein>
<feature type="coiled-coil region" evidence="1">
    <location>
        <begin position="498"/>
        <end position="532"/>
    </location>
</feature>
<proteinExistence type="predicted"/>
<feature type="region of interest" description="Disordered" evidence="2">
    <location>
        <begin position="87"/>
        <end position="121"/>
    </location>
</feature>
<keyword evidence="1" id="KW-0175">Coiled coil</keyword>
<dbReference type="AlphaFoldDB" id="A0A5J4YQJ4"/>
<feature type="compositionally biased region" description="Low complexity" evidence="2">
    <location>
        <begin position="89"/>
        <end position="110"/>
    </location>
</feature>
<comment type="caution">
    <text evidence="3">The sequence shown here is derived from an EMBL/GenBank/DDBJ whole genome shotgun (WGS) entry which is preliminary data.</text>
</comment>
<dbReference type="Proteomes" id="UP000324585">
    <property type="component" value="Unassembled WGS sequence"/>
</dbReference>
<accession>A0A5J4YQJ4</accession>
<dbReference type="EMBL" id="VRMN01000006">
    <property type="protein sequence ID" value="KAA8493729.1"/>
    <property type="molecule type" value="Genomic_DNA"/>
</dbReference>
<name>A0A5J4YQJ4_PORPP</name>
<organism evidence="3 4">
    <name type="scientific">Porphyridium purpureum</name>
    <name type="common">Red alga</name>
    <name type="synonym">Porphyridium cruentum</name>
    <dbReference type="NCBI Taxonomy" id="35688"/>
    <lineage>
        <taxon>Eukaryota</taxon>
        <taxon>Rhodophyta</taxon>
        <taxon>Bangiophyceae</taxon>
        <taxon>Porphyridiales</taxon>
        <taxon>Porphyridiaceae</taxon>
        <taxon>Porphyridium</taxon>
    </lineage>
</organism>
<evidence type="ECO:0000313" key="3">
    <source>
        <dbReference type="EMBL" id="KAA8493729.1"/>
    </source>
</evidence>
<sequence>MELGIFDERFDEQLLRLHEQVQLMQAADERVRSVRATGATVSSAMRSSGAGLDHDVFAVHACRRSLLQKDETRTLEWLRILYGTRPPVSRSSSAAATRGRARANRANYARTESDVRQQQQQQQQQLQLDAVVMINPLAEVDMLRGKFCIKVPHLRIPWARALAEALWNQLNVSLEKYDVPRRFEGLLVSEPCVTLDQCPATVGCLLCSICPRCAAPNAQSRLHDCACSCPLYEALNIEALEYNAAVLRGITRSKGQLPASRLCGTVKRQFLRGIARRCTMGMACAQNEYTRFSMEYDKHRRAVENIKTTCEPSILLLCRRKEVQISFDDASLLVPGEESPSDFTDCVCSESCRNWKPSSHTLTVCAVDTSANASRRPSLYIKAQLLPPAAAPSNVLLGGGGAKCLINGSLLDMDCLDILRGILYRLFHIDVMLDNTGAMAGPSLSASHCAGRSLKVAYNSDEVDSYLESRFLLRWSQMFPLAAELAKMQRVLVILKELERHIQRYQLCHREISNLNEELTRAAIYYERLNARSLLELAALEVAIQRQPNADLSDLEGLLPPDVISVVRQKSDILQASKLVA</sequence>
<evidence type="ECO:0000256" key="2">
    <source>
        <dbReference type="SAM" id="MobiDB-lite"/>
    </source>
</evidence>
<gene>
    <name evidence="3" type="ORF">FVE85_4866</name>
</gene>
<evidence type="ECO:0000313" key="4">
    <source>
        <dbReference type="Proteomes" id="UP000324585"/>
    </source>
</evidence>
<keyword evidence="4" id="KW-1185">Reference proteome</keyword>
<evidence type="ECO:0000256" key="1">
    <source>
        <dbReference type="SAM" id="Coils"/>
    </source>
</evidence>
<reference evidence="4" key="1">
    <citation type="journal article" date="2019" name="Nat. Commun.">
        <title>Expansion of phycobilisome linker gene families in mesophilic red algae.</title>
        <authorList>
            <person name="Lee J."/>
            <person name="Kim D."/>
            <person name="Bhattacharya D."/>
            <person name="Yoon H.S."/>
        </authorList>
    </citation>
    <scope>NUCLEOTIDE SEQUENCE [LARGE SCALE GENOMIC DNA]</scope>
    <source>
        <strain evidence="4">CCMP 1328</strain>
    </source>
</reference>